<reference evidence="2 3" key="1">
    <citation type="submission" date="2017-01" db="EMBL/GenBank/DDBJ databases">
        <title>Complete Genome Sequence of Dolosigranulum pigrum isolated from a Patient with interstitial lung disease.</title>
        <authorList>
            <person name="Mukhopadhyay R."/>
            <person name="Joaquin J."/>
            <person name="Hogue R."/>
            <person name="Fitzgerald S."/>
            <person name="Jospin G."/>
            <person name="Eisen J.A."/>
            <person name="Chaturvedi V."/>
        </authorList>
    </citation>
    <scope>NUCLEOTIDE SEQUENCE [LARGE SCALE GENOMIC DNA]</scope>
    <source>
        <strain evidence="2 3">15S00348</strain>
    </source>
</reference>
<evidence type="ECO:0000313" key="3">
    <source>
        <dbReference type="Proteomes" id="UP000190409"/>
    </source>
</evidence>
<dbReference type="Proteomes" id="UP000190409">
    <property type="component" value="Unassembled WGS sequence"/>
</dbReference>
<gene>
    <name evidence="2" type="ORF">BWX42_01685</name>
</gene>
<dbReference type="GO" id="GO:0016301">
    <property type="term" value="F:kinase activity"/>
    <property type="evidence" value="ECO:0007669"/>
    <property type="project" value="TreeGrafter"/>
</dbReference>
<comment type="caution">
    <text evidence="2">The sequence shown here is derived from an EMBL/GenBank/DDBJ whole genome shotgun (WGS) entry which is preliminary data.</text>
</comment>
<evidence type="ECO:0000313" key="2">
    <source>
        <dbReference type="EMBL" id="OOL80662.1"/>
    </source>
</evidence>
<dbReference type="InterPro" id="IPR004716">
    <property type="entry name" value="PTS_IIA_glucitol/sorbitol-sp"/>
</dbReference>
<dbReference type="Gene3D" id="2.40.33.40">
    <property type="entry name" value="Phosphotransferase system, glucitol/sorbitol-specific IIA component"/>
    <property type="match status" value="1"/>
</dbReference>
<protein>
    <submittedName>
        <fullName evidence="2">Uncharacterized protein</fullName>
    </submittedName>
</protein>
<dbReference type="PANTHER" id="PTHR40398:SF1">
    <property type="entry name" value="PTS SYSTEM GLUCITOL_SORBITOL-SPECIFIC EIIA COMPONENT"/>
    <property type="match status" value="1"/>
</dbReference>
<evidence type="ECO:0000256" key="1">
    <source>
        <dbReference type="PROSITE-ProRule" id="PRU00420"/>
    </source>
</evidence>
<sequence length="119" mass="13351">MKYKTKVMDIGESSKDMTEQNMIILFGENAPDELKPFCHLIKINDIEGEIEDGDRLFISGDEYHIETVGDLVNQNLANLGHVTLNFGEANTQDNILPGTIYIKETLSTVLSITDSIYIK</sequence>
<dbReference type="GO" id="GO:0005737">
    <property type="term" value="C:cytoplasm"/>
    <property type="evidence" value="ECO:0007669"/>
    <property type="project" value="InterPro"/>
</dbReference>
<accession>A0A1S8KLV0</accession>
<comment type="caution">
    <text evidence="1">Lacks conserved residue(s) required for the propagation of feature annotation.</text>
</comment>
<dbReference type="InterPro" id="IPR036665">
    <property type="entry name" value="PTS_IIA_glucitol/sorbitol_sf"/>
</dbReference>
<dbReference type="GeneID" id="42694743"/>
<proteinExistence type="predicted"/>
<dbReference type="GO" id="GO:0009401">
    <property type="term" value="P:phosphoenolpyruvate-dependent sugar phosphotransferase system"/>
    <property type="evidence" value="ECO:0007669"/>
    <property type="project" value="InterPro"/>
</dbReference>
<organism evidence="2 3">
    <name type="scientific">Dolosigranulum pigrum</name>
    <dbReference type="NCBI Taxonomy" id="29394"/>
    <lineage>
        <taxon>Bacteria</taxon>
        <taxon>Bacillati</taxon>
        <taxon>Bacillota</taxon>
        <taxon>Bacilli</taxon>
        <taxon>Lactobacillales</taxon>
        <taxon>Carnobacteriaceae</taxon>
        <taxon>Dolosigranulum</taxon>
    </lineage>
</organism>
<dbReference type="RefSeq" id="WP_004636540.1">
    <property type="nucleotide sequence ID" value="NZ_CAJHJL010000001.1"/>
</dbReference>
<dbReference type="PANTHER" id="PTHR40398">
    <property type="entry name" value="PTS SYSTEM GLUCITOL/SORBITOL-SPECIFIC EIIA COMPONENT"/>
    <property type="match status" value="1"/>
</dbReference>
<dbReference type="PROSITE" id="PS51097">
    <property type="entry name" value="PTS_EIIA_TYPE_5"/>
    <property type="match status" value="1"/>
</dbReference>
<name>A0A1S8KLV0_9LACT</name>
<dbReference type="AlphaFoldDB" id="A0A1S8KLV0"/>
<dbReference type="GO" id="GO:0008982">
    <property type="term" value="F:protein-N(PI)-phosphohistidine-sugar phosphotransferase activity"/>
    <property type="evidence" value="ECO:0007669"/>
    <property type="project" value="InterPro"/>
</dbReference>
<dbReference type="Pfam" id="PF03829">
    <property type="entry name" value="PTSIIA_gutA"/>
    <property type="match status" value="1"/>
</dbReference>
<dbReference type="SUPFAM" id="SSF141530">
    <property type="entry name" value="PTSIIA/GutA-like"/>
    <property type="match status" value="1"/>
</dbReference>
<dbReference type="EMBL" id="MUYF01000003">
    <property type="protein sequence ID" value="OOL80662.1"/>
    <property type="molecule type" value="Genomic_DNA"/>
</dbReference>